<sequence>MSIRSLRGNREISPLTICQCRRWPAPGRRGVIAGDVRRGEVGLAHSSGEAGEQPERSGVSGAKERGQGERGTATHAPDTEPGKHVTEAVTRAGSCEAAEERTVYSIVPPADSRSTGSRIPLPEQESGRRVDGIRWMDYAGNMKNNITDLHRRLHQGSYRAQPGRRHYIPKADGKQRPLGIASLEDKIVQYALVKILNAVYENDFMGFSYGFRPGRSQHDALDALATGLVRTNVNWVLDADISQFFDRVSHEWLIRFTEHRIGDRRVIRLIRKWLTAGTSEEGQWRATEEGTPQGAVISPLLANIYLHYVFDLWAHQWRRRYATGNVVMVRYADDIVIGFDKRYDARRFRIAMQRRLREFGLTVHPEKTRLMEFGRFAAENRAIRGKGKPETFNFLGFTHISGKDRNGRFMLIRKTRRDRMTATLKAIKDGLRRRWHYSIPEQGKWLRRVVQGYLNYHSVPGNFPTMQKFRTHVTNLWRRALRRRSQKDDTTWTKANKLAAAWLPRVRVLHPWPVERFTARHPRQEPGA</sequence>
<organism evidence="4">
    <name type="scientific">Klebsiella pneumoniae</name>
    <dbReference type="NCBI Taxonomy" id="573"/>
    <lineage>
        <taxon>Bacteria</taxon>
        <taxon>Pseudomonadati</taxon>
        <taxon>Pseudomonadota</taxon>
        <taxon>Gammaproteobacteria</taxon>
        <taxon>Enterobacterales</taxon>
        <taxon>Enterobacteriaceae</taxon>
        <taxon>Klebsiella/Raoultella group</taxon>
        <taxon>Klebsiella</taxon>
        <taxon>Klebsiella pneumoniae complex</taxon>
    </lineage>
</organism>
<feature type="region of interest" description="Disordered" evidence="2">
    <location>
        <begin position="43"/>
        <end position="84"/>
    </location>
</feature>
<keyword evidence="4" id="KW-0548">Nucleotidyltransferase</keyword>
<proteinExistence type="inferred from homology"/>
<feature type="domain" description="Reverse transcriptase" evidence="3">
    <location>
        <begin position="149"/>
        <end position="399"/>
    </location>
</feature>
<geneLocation type="plasmid" evidence="4">
    <name>p19051-IMP</name>
</geneLocation>
<dbReference type="PANTHER" id="PTHR34047:SF8">
    <property type="entry name" value="PROTEIN YKFC"/>
    <property type="match status" value="1"/>
</dbReference>
<evidence type="ECO:0000313" key="4">
    <source>
        <dbReference type="EMBL" id="AVE19643.1"/>
    </source>
</evidence>
<dbReference type="InterPro" id="IPR000477">
    <property type="entry name" value="RT_dom"/>
</dbReference>
<dbReference type="Gene3D" id="3.30.70.270">
    <property type="match status" value="1"/>
</dbReference>
<keyword evidence="4" id="KW-0614">Plasmid</keyword>
<protein>
    <submittedName>
        <fullName evidence="4">Group IIB intron reverse transcriptase</fullName>
    </submittedName>
</protein>
<dbReference type="NCBIfam" id="TIGR04416">
    <property type="entry name" value="group_II_RT_mat"/>
    <property type="match status" value="1"/>
</dbReference>
<dbReference type="Pfam" id="PF00078">
    <property type="entry name" value="RVT_1"/>
    <property type="match status" value="1"/>
</dbReference>
<reference evidence="4" key="1">
    <citation type="journal article" date="2019" name="Front. Microbiol.">
        <title>Sequencing and Genomic Diversity Analysis of IncHI5 Plasmids.</title>
        <authorList>
            <person name="Liang Q."/>
            <person name="Jiang X."/>
            <person name="Hu L."/>
            <person name="Yin Z."/>
            <person name="Gao B."/>
            <person name="Zhao Y."/>
            <person name="Yang W."/>
            <person name="Yang H."/>
            <person name="Tong Y."/>
            <person name="Li W."/>
            <person name="Jiang L."/>
            <person name="Zhou D."/>
        </authorList>
    </citation>
    <scope>NUCLEOTIDE SEQUENCE</scope>
    <source>
        <strain evidence="4">19051</strain>
        <plasmid evidence="4">p19051-IMP</plasmid>
    </source>
</reference>
<dbReference type="InterPro" id="IPR051083">
    <property type="entry name" value="GrpII_Intron_Splice-Mob/Def"/>
</dbReference>
<dbReference type="PROSITE" id="PS50878">
    <property type="entry name" value="RT_POL"/>
    <property type="match status" value="1"/>
</dbReference>
<dbReference type="InterPro" id="IPR043128">
    <property type="entry name" value="Rev_trsase/Diguanyl_cyclase"/>
</dbReference>
<comment type="similarity">
    <text evidence="1">Belongs to the bacterial reverse transcriptase family.</text>
</comment>
<evidence type="ECO:0000256" key="2">
    <source>
        <dbReference type="SAM" id="MobiDB-lite"/>
    </source>
</evidence>
<dbReference type="InterPro" id="IPR030931">
    <property type="entry name" value="Group_II_RT_mat"/>
</dbReference>
<dbReference type="SUPFAM" id="SSF56672">
    <property type="entry name" value="DNA/RNA polymerases"/>
    <property type="match status" value="1"/>
</dbReference>
<dbReference type="InterPro" id="IPR043502">
    <property type="entry name" value="DNA/RNA_pol_sf"/>
</dbReference>
<evidence type="ECO:0000256" key="1">
    <source>
        <dbReference type="ARBA" id="ARBA00034120"/>
    </source>
</evidence>
<dbReference type="AlphaFoldDB" id="A0A2L1KC41"/>
<keyword evidence="4" id="KW-0695">RNA-directed DNA polymerase</keyword>
<dbReference type="EMBL" id="MF344565">
    <property type="protein sequence ID" value="AVE19643.1"/>
    <property type="molecule type" value="Genomic_DNA"/>
</dbReference>
<evidence type="ECO:0000259" key="3">
    <source>
        <dbReference type="PROSITE" id="PS50878"/>
    </source>
</evidence>
<dbReference type="CDD" id="cd01651">
    <property type="entry name" value="RT_G2_intron"/>
    <property type="match status" value="1"/>
</dbReference>
<accession>A0A2L1KC41</accession>
<gene>
    <name evidence="4" type="primary">retA</name>
</gene>
<dbReference type="GO" id="GO:0003964">
    <property type="term" value="F:RNA-directed DNA polymerase activity"/>
    <property type="evidence" value="ECO:0007669"/>
    <property type="project" value="UniProtKB-KW"/>
</dbReference>
<name>A0A2L1KC41_KLEPN</name>
<keyword evidence="4" id="KW-0808">Transferase</keyword>
<dbReference type="PANTHER" id="PTHR34047">
    <property type="entry name" value="NUCLEAR INTRON MATURASE 1, MITOCHONDRIAL-RELATED"/>
    <property type="match status" value="1"/>
</dbReference>